<evidence type="ECO:0000313" key="2">
    <source>
        <dbReference type="EMBL" id="EOY30637.1"/>
    </source>
</evidence>
<organism evidence="2 3">
    <name type="scientific">Theobroma cacao</name>
    <name type="common">Cacao</name>
    <name type="synonym">Cocoa</name>
    <dbReference type="NCBI Taxonomy" id="3641"/>
    <lineage>
        <taxon>Eukaryota</taxon>
        <taxon>Viridiplantae</taxon>
        <taxon>Streptophyta</taxon>
        <taxon>Embryophyta</taxon>
        <taxon>Tracheophyta</taxon>
        <taxon>Spermatophyta</taxon>
        <taxon>Magnoliopsida</taxon>
        <taxon>eudicotyledons</taxon>
        <taxon>Gunneridae</taxon>
        <taxon>Pentapetalae</taxon>
        <taxon>rosids</taxon>
        <taxon>malvids</taxon>
        <taxon>Malvales</taxon>
        <taxon>Malvaceae</taxon>
        <taxon>Byttnerioideae</taxon>
        <taxon>Theobroma</taxon>
    </lineage>
</organism>
<dbReference type="AlphaFoldDB" id="A0A061GNC3"/>
<dbReference type="HOGENOM" id="CLU_1910450_0_0_1"/>
<accession>A0A061GNC3</accession>
<dbReference type="Gramene" id="EOY30637">
    <property type="protein sequence ID" value="EOY30637"/>
    <property type="gene ID" value="TCM_037773"/>
</dbReference>
<keyword evidence="3" id="KW-1185">Reference proteome</keyword>
<feature type="region of interest" description="Disordered" evidence="1">
    <location>
        <begin position="1"/>
        <end position="33"/>
    </location>
</feature>
<reference evidence="2 3" key="1">
    <citation type="journal article" date="2013" name="Genome Biol.">
        <title>The genome sequence of the most widely cultivated cacao type and its use to identify candidate genes regulating pod color.</title>
        <authorList>
            <person name="Motamayor J.C."/>
            <person name="Mockaitis K."/>
            <person name="Schmutz J."/>
            <person name="Haiminen N."/>
            <person name="Iii D.L."/>
            <person name="Cornejo O."/>
            <person name="Findley S.D."/>
            <person name="Zheng P."/>
            <person name="Utro F."/>
            <person name="Royaert S."/>
            <person name="Saski C."/>
            <person name="Jenkins J."/>
            <person name="Podicheti R."/>
            <person name="Zhao M."/>
            <person name="Scheffler B.E."/>
            <person name="Stack J.C."/>
            <person name="Feltus F.A."/>
            <person name="Mustiga G.M."/>
            <person name="Amores F."/>
            <person name="Phillips W."/>
            <person name="Marelli J.P."/>
            <person name="May G.D."/>
            <person name="Shapiro H."/>
            <person name="Ma J."/>
            <person name="Bustamante C.D."/>
            <person name="Schnell R.J."/>
            <person name="Main D."/>
            <person name="Gilbert D."/>
            <person name="Parida L."/>
            <person name="Kuhn D.N."/>
        </authorList>
    </citation>
    <scope>NUCLEOTIDE SEQUENCE [LARGE SCALE GENOMIC DNA]</scope>
    <source>
        <strain evidence="3">cv. Matina 1-6</strain>
    </source>
</reference>
<dbReference type="Proteomes" id="UP000026915">
    <property type="component" value="Chromosome 9"/>
</dbReference>
<name>A0A061GNC3_THECC</name>
<evidence type="ECO:0000256" key="1">
    <source>
        <dbReference type="SAM" id="MobiDB-lite"/>
    </source>
</evidence>
<dbReference type="EMBL" id="CM001887">
    <property type="protein sequence ID" value="EOY30637.1"/>
    <property type="molecule type" value="Genomic_DNA"/>
</dbReference>
<sequence length="133" mass="14816">MKADNGLIKGSFTKASSLPHTHSSSPPPNSNQRFQCKEPVFIIICMQTSQTQHGKESKSPRSRKVMKITDMGLVVEHQLDLTIANKLSSFGSQTHKFTWNGSSNFLIMGRPVVHLPTLYIKLEIFEAESENGT</sequence>
<gene>
    <name evidence="2" type="ORF">TCM_037773</name>
</gene>
<protein>
    <submittedName>
        <fullName evidence="2">Uncharacterized protein</fullName>
    </submittedName>
</protein>
<dbReference type="InParanoid" id="A0A061GNC3"/>
<proteinExistence type="predicted"/>
<evidence type="ECO:0000313" key="3">
    <source>
        <dbReference type="Proteomes" id="UP000026915"/>
    </source>
</evidence>